<keyword evidence="3 4" id="KW-0440">LIM domain</keyword>
<dbReference type="PANTHER" id="PTHR24210">
    <property type="entry name" value="LIM DOMAIN-CONTAINING PROTEIN"/>
    <property type="match status" value="1"/>
</dbReference>
<sequence length="173" mass="19014">MTSECDTCKLPIVGKSINALGKTYHPDHFVCGKCNKPITESPFHQRDGKPLCDADFTESCPKCAACNKPITDKIVTAMDKQWHENHFVCALCNGALLGQEFHQKEGKPICQICYRGKVADKCNGCGEPIETCATIALNAKWHPDCFKCKTCGKAISTTKFKVDSKGFPMCESC</sequence>
<dbReference type="SUPFAM" id="SSF57716">
    <property type="entry name" value="Glucocorticoid receptor-like (DNA-binding domain)"/>
    <property type="match status" value="3"/>
</dbReference>
<reference evidence="7" key="1">
    <citation type="submission" date="2025-08" db="UniProtKB">
        <authorList>
            <consortium name="RefSeq"/>
        </authorList>
    </citation>
    <scope>IDENTIFICATION</scope>
    <source>
        <tissue evidence="7">Whole Larva</tissue>
    </source>
</reference>
<keyword evidence="6" id="KW-1185">Reference proteome</keyword>
<evidence type="ECO:0000313" key="6">
    <source>
        <dbReference type="Proteomes" id="UP000695000"/>
    </source>
</evidence>
<evidence type="ECO:0000256" key="4">
    <source>
        <dbReference type="PROSITE-ProRule" id="PRU00125"/>
    </source>
</evidence>
<protein>
    <submittedName>
        <fullName evidence="7">Transforming growth factor beta-1-induced transcript 1 protein-like</fullName>
    </submittedName>
</protein>
<evidence type="ECO:0000259" key="5">
    <source>
        <dbReference type="PROSITE" id="PS50023"/>
    </source>
</evidence>
<proteinExistence type="predicted"/>
<feature type="domain" description="LIM zinc-binding" evidence="5">
    <location>
        <begin position="61"/>
        <end position="120"/>
    </location>
</feature>
<dbReference type="Gene3D" id="2.10.110.10">
    <property type="entry name" value="Cysteine Rich Protein"/>
    <property type="match status" value="3"/>
</dbReference>
<accession>A0ABM1MSV4</accession>
<evidence type="ECO:0000256" key="1">
    <source>
        <dbReference type="ARBA" id="ARBA00022723"/>
    </source>
</evidence>
<evidence type="ECO:0000256" key="3">
    <source>
        <dbReference type="ARBA" id="ARBA00023038"/>
    </source>
</evidence>
<dbReference type="PANTHER" id="PTHR24210:SF0">
    <property type="entry name" value="LIM DOMAIN-CONTAINING PROTEIN"/>
    <property type="match status" value="1"/>
</dbReference>
<dbReference type="Pfam" id="PF00412">
    <property type="entry name" value="LIM"/>
    <property type="match status" value="3"/>
</dbReference>
<dbReference type="PROSITE" id="PS00478">
    <property type="entry name" value="LIM_DOMAIN_1"/>
    <property type="match status" value="3"/>
</dbReference>
<gene>
    <name evidence="7" type="primary">LOC108563478</name>
</gene>
<dbReference type="InterPro" id="IPR001781">
    <property type="entry name" value="Znf_LIM"/>
</dbReference>
<dbReference type="Proteomes" id="UP000695000">
    <property type="component" value="Unplaced"/>
</dbReference>
<dbReference type="SMART" id="SM00132">
    <property type="entry name" value="LIM"/>
    <property type="match status" value="3"/>
</dbReference>
<name>A0ABM1MSV4_NICVS</name>
<evidence type="ECO:0000313" key="7">
    <source>
        <dbReference type="RefSeq" id="XP_017777654.1"/>
    </source>
</evidence>
<evidence type="ECO:0000256" key="2">
    <source>
        <dbReference type="ARBA" id="ARBA00022833"/>
    </source>
</evidence>
<keyword evidence="1 4" id="KW-0479">Metal-binding</keyword>
<organism evidence="6 7">
    <name type="scientific">Nicrophorus vespilloides</name>
    <name type="common">Boreal carrion beetle</name>
    <dbReference type="NCBI Taxonomy" id="110193"/>
    <lineage>
        <taxon>Eukaryota</taxon>
        <taxon>Metazoa</taxon>
        <taxon>Ecdysozoa</taxon>
        <taxon>Arthropoda</taxon>
        <taxon>Hexapoda</taxon>
        <taxon>Insecta</taxon>
        <taxon>Pterygota</taxon>
        <taxon>Neoptera</taxon>
        <taxon>Endopterygota</taxon>
        <taxon>Coleoptera</taxon>
        <taxon>Polyphaga</taxon>
        <taxon>Staphyliniformia</taxon>
        <taxon>Silphidae</taxon>
        <taxon>Nicrophorinae</taxon>
        <taxon>Nicrophorus</taxon>
    </lineage>
</organism>
<dbReference type="PROSITE" id="PS50023">
    <property type="entry name" value="LIM_DOMAIN_2"/>
    <property type="match status" value="3"/>
</dbReference>
<keyword evidence="2 4" id="KW-0862">Zinc</keyword>
<feature type="domain" description="LIM zinc-binding" evidence="5">
    <location>
        <begin position="3"/>
        <end position="60"/>
    </location>
</feature>
<dbReference type="GeneID" id="108563478"/>
<dbReference type="RefSeq" id="XP_017777654.1">
    <property type="nucleotide sequence ID" value="XM_017922165.1"/>
</dbReference>
<dbReference type="InterPro" id="IPR017351">
    <property type="entry name" value="PINCH-1-4-like"/>
</dbReference>
<feature type="domain" description="LIM zinc-binding" evidence="5">
    <location>
        <begin position="121"/>
        <end position="173"/>
    </location>
</feature>